<dbReference type="PANTHER" id="PTHR46449:SF3">
    <property type="entry name" value="PROTEIN FAM47E"/>
    <property type="match status" value="1"/>
</dbReference>
<sequence>MMEANRLTTSFSTPIHVIPTTSHVFFFPRYIENPPSKCFTKRSYRLKQPCPLNSQRWIFVGKGLDDFRNRALSDQRLIIQGPKEGSFPQIPHRALQPTPKKGQKAPLKEATLFPKLSPAQRARKAFLVDVEAQLTRHPLALYPNLEEDMPTELLLKVLEVLDPDRKLEDTWASCQSTKKISKEPTKLLNKCPTQVYVGPSKKTSVPHPGQWLYKEKKTNETDLLNENSSLLHKNIRQGVRDFCHWATAFGCSNIDEEFILKEFSIDYQGTASCDVLRTMRLNQVPLELKKGVGLNKLQEPEIVHQLHCEQKLQVIANWEKMGNQIK</sequence>
<organism evidence="2 3">
    <name type="scientific">Galemys pyrenaicus</name>
    <name type="common">Iberian desman</name>
    <name type="synonym">Pyrenean desman</name>
    <dbReference type="NCBI Taxonomy" id="202257"/>
    <lineage>
        <taxon>Eukaryota</taxon>
        <taxon>Metazoa</taxon>
        <taxon>Chordata</taxon>
        <taxon>Craniata</taxon>
        <taxon>Vertebrata</taxon>
        <taxon>Euteleostomi</taxon>
        <taxon>Mammalia</taxon>
        <taxon>Eutheria</taxon>
        <taxon>Laurasiatheria</taxon>
        <taxon>Eulipotyphla</taxon>
        <taxon>Talpidae</taxon>
        <taxon>Galemys</taxon>
    </lineage>
</organism>
<name>A0A8J6ANV7_GALPY</name>
<reference evidence="2" key="1">
    <citation type="journal article" date="2021" name="Evol. Appl.">
        <title>The genome of the Pyrenean desman and the effects of bottlenecks and inbreeding on the genomic landscape of an endangered species.</title>
        <authorList>
            <person name="Escoda L."/>
            <person name="Castresana J."/>
        </authorList>
    </citation>
    <scope>NUCLEOTIDE SEQUENCE</scope>
    <source>
        <strain evidence="2">IBE-C5619</strain>
    </source>
</reference>
<comment type="similarity">
    <text evidence="1">Belongs to the FAM47 family.</text>
</comment>
<evidence type="ECO:0000256" key="1">
    <source>
        <dbReference type="ARBA" id="ARBA00005277"/>
    </source>
</evidence>
<dbReference type="PANTHER" id="PTHR46449">
    <property type="entry name" value="ZGC:158260"/>
    <property type="match status" value="1"/>
</dbReference>
<accession>A0A8J6ANV7</accession>
<dbReference type="Pfam" id="PF14642">
    <property type="entry name" value="FAM47"/>
    <property type="match status" value="1"/>
</dbReference>
<dbReference type="GO" id="GO:0045815">
    <property type="term" value="P:transcription initiation-coupled chromatin remodeling"/>
    <property type="evidence" value="ECO:0007669"/>
    <property type="project" value="TreeGrafter"/>
</dbReference>
<keyword evidence="3" id="KW-1185">Reference proteome</keyword>
<dbReference type="InterPro" id="IPR032743">
    <property type="entry name" value="FAM47"/>
</dbReference>
<evidence type="ECO:0000313" key="2">
    <source>
        <dbReference type="EMBL" id="KAG8515164.1"/>
    </source>
</evidence>
<dbReference type="OrthoDB" id="6755972at2759"/>
<dbReference type="Proteomes" id="UP000700334">
    <property type="component" value="Unassembled WGS sequence"/>
</dbReference>
<protein>
    <submittedName>
        <fullName evidence="2">Protein FAM47E</fullName>
    </submittedName>
</protein>
<evidence type="ECO:0000313" key="3">
    <source>
        <dbReference type="Proteomes" id="UP000700334"/>
    </source>
</evidence>
<dbReference type="EMBL" id="JAGFMF010011712">
    <property type="protein sequence ID" value="KAG8515164.1"/>
    <property type="molecule type" value="Genomic_DNA"/>
</dbReference>
<gene>
    <name evidence="2" type="ORF">J0S82_008518</name>
</gene>
<dbReference type="AlphaFoldDB" id="A0A8J6ANV7"/>
<dbReference type="GO" id="GO:0000785">
    <property type="term" value="C:chromatin"/>
    <property type="evidence" value="ECO:0007669"/>
    <property type="project" value="TreeGrafter"/>
</dbReference>
<comment type="caution">
    <text evidence="2">The sequence shown here is derived from an EMBL/GenBank/DDBJ whole genome shotgun (WGS) entry which is preliminary data.</text>
</comment>
<proteinExistence type="inferred from homology"/>